<evidence type="ECO:0008006" key="5">
    <source>
        <dbReference type="Google" id="ProtNLM"/>
    </source>
</evidence>
<keyword evidence="2" id="KW-0732">Signal</keyword>
<organism evidence="3 4">
    <name type="scientific">Besnoitia besnoiti</name>
    <name type="common">Apicomplexan protozoan</name>
    <dbReference type="NCBI Taxonomy" id="94643"/>
    <lineage>
        <taxon>Eukaryota</taxon>
        <taxon>Sar</taxon>
        <taxon>Alveolata</taxon>
        <taxon>Apicomplexa</taxon>
        <taxon>Conoidasida</taxon>
        <taxon>Coccidia</taxon>
        <taxon>Eucoccidiorida</taxon>
        <taxon>Eimeriorina</taxon>
        <taxon>Sarcocystidae</taxon>
        <taxon>Besnoitia</taxon>
    </lineage>
</organism>
<sequence length="178" mass="19139">MAGIRAIRRAGVTLAALCTASLCLALCRATRSDFFGAAEVTPRSTQPAGDTVKGGASSGLKEESPAAPEEDPMSAEVDPDVNRRAPPQYEGGVDPFVEELVAVVRKAHELALARGTFGGRLDPNDLVEAAQLVKRDREEASYSIPPGLYQDPYEDLASIEEEETLPDLDKEEDSDFIY</sequence>
<dbReference type="Proteomes" id="UP000224006">
    <property type="component" value="Chromosome IX"/>
</dbReference>
<dbReference type="EMBL" id="NWUJ01000010">
    <property type="protein sequence ID" value="PFH32877.1"/>
    <property type="molecule type" value="Genomic_DNA"/>
</dbReference>
<comment type="caution">
    <text evidence="3">The sequence shown here is derived from an EMBL/GenBank/DDBJ whole genome shotgun (WGS) entry which is preliminary data.</text>
</comment>
<evidence type="ECO:0000313" key="3">
    <source>
        <dbReference type="EMBL" id="PFH32877.1"/>
    </source>
</evidence>
<dbReference type="VEuPathDB" id="ToxoDB:BESB_014900"/>
<reference evidence="3 4" key="1">
    <citation type="submission" date="2017-09" db="EMBL/GenBank/DDBJ databases">
        <title>Genome sequencing of Besnoitia besnoiti strain Bb-Ger1.</title>
        <authorList>
            <person name="Schares G."/>
            <person name="Venepally P."/>
            <person name="Lorenzi H.A."/>
        </authorList>
    </citation>
    <scope>NUCLEOTIDE SEQUENCE [LARGE SCALE GENOMIC DNA]</scope>
    <source>
        <strain evidence="3 4">Bb-Ger1</strain>
    </source>
</reference>
<dbReference type="AlphaFoldDB" id="A0A2A9MB82"/>
<dbReference type="KEGG" id="bbes:BESB_014900"/>
<feature type="region of interest" description="Disordered" evidence="1">
    <location>
        <begin position="40"/>
        <end position="91"/>
    </location>
</feature>
<feature type="chain" id="PRO_5013151589" description="Transmembrane protein" evidence="2">
    <location>
        <begin position="30"/>
        <end position="178"/>
    </location>
</feature>
<accession>A0A2A9MB82</accession>
<keyword evidence="4" id="KW-1185">Reference proteome</keyword>
<proteinExistence type="predicted"/>
<feature type="signal peptide" evidence="2">
    <location>
        <begin position="1"/>
        <end position="29"/>
    </location>
</feature>
<name>A0A2A9MB82_BESBE</name>
<feature type="compositionally biased region" description="Acidic residues" evidence="1">
    <location>
        <begin position="68"/>
        <end position="79"/>
    </location>
</feature>
<dbReference type="GeneID" id="40306551"/>
<protein>
    <recommendedName>
        <fullName evidence="5">Transmembrane protein</fullName>
    </recommendedName>
</protein>
<evidence type="ECO:0000313" key="4">
    <source>
        <dbReference type="Proteomes" id="UP000224006"/>
    </source>
</evidence>
<dbReference type="RefSeq" id="XP_029216886.1">
    <property type="nucleotide sequence ID" value="XM_029360219.1"/>
</dbReference>
<evidence type="ECO:0000256" key="2">
    <source>
        <dbReference type="SAM" id="SignalP"/>
    </source>
</evidence>
<gene>
    <name evidence="3" type="ORF">BESB_014900</name>
</gene>
<evidence type="ECO:0000256" key="1">
    <source>
        <dbReference type="SAM" id="MobiDB-lite"/>
    </source>
</evidence>